<evidence type="ECO:0000313" key="1">
    <source>
        <dbReference type="EMBL" id="GAG73080.1"/>
    </source>
</evidence>
<proteinExistence type="predicted"/>
<organism evidence="1">
    <name type="scientific">marine sediment metagenome</name>
    <dbReference type="NCBI Taxonomy" id="412755"/>
    <lineage>
        <taxon>unclassified sequences</taxon>
        <taxon>metagenomes</taxon>
        <taxon>ecological metagenomes</taxon>
    </lineage>
</organism>
<dbReference type="AlphaFoldDB" id="X0ZTC9"/>
<dbReference type="InterPro" id="IPR007362">
    <property type="entry name" value="DUF429"/>
</dbReference>
<name>X0ZTC9_9ZZZZ</name>
<protein>
    <recommendedName>
        <fullName evidence="2">DUF429 domain-containing protein</fullName>
    </recommendedName>
</protein>
<sequence>MYIGVDGCRAGWFVVSLDDKDEFKIDILSNIHALWDTYSCSSSMLVDIPIGLPGGDITNRKCDLEARKILRPKKGSCVFPAPCRPAVYAKDYRKANNLNRKIIGKGLSYQVWNIIPKIRETDILITGNSNARKVIRESHPEICFWSMAGKVMTYSKKTTSGIRERLKILKSVYSKSEEIFNYALEKYKRKYLERDDVLDAISLAVTAKEGVWYLISIPHDPQFDLKGIQMEIVYRKWRNISYHV</sequence>
<accession>X0ZTC9</accession>
<reference evidence="1" key="1">
    <citation type="journal article" date="2014" name="Front. Microbiol.">
        <title>High frequency of phylogenetically diverse reductive dehalogenase-homologous genes in deep subseafloor sedimentary metagenomes.</title>
        <authorList>
            <person name="Kawai M."/>
            <person name="Futagami T."/>
            <person name="Toyoda A."/>
            <person name="Takaki Y."/>
            <person name="Nishi S."/>
            <person name="Hori S."/>
            <person name="Arai W."/>
            <person name="Tsubouchi T."/>
            <person name="Morono Y."/>
            <person name="Uchiyama I."/>
            <person name="Ito T."/>
            <person name="Fujiyama A."/>
            <person name="Inagaki F."/>
            <person name="Takami H."/>
        </authorList>
    </citation>
    <scope>NUCLEOTIDE SEQUENCE</scope>
    <source>
        <strain evidence="1">Expedition CK06-06</strain>
    </source>
</reference>
<comment type="caution">
    <text evidence="1">The sequence shown here is derived from an EMBL/GenBank/DDBJ whole genome shotgun (WGS) entry which is preliminary data.</text>
</comment>
<dbReference type="Pfam" id="PF04250">
    <property type="entry name" value="DUF429"/>
    <property type="match status" value="1"/>
</dbReference>
<evidence type="ECO:0008006" key="2">
    <source>
        <dbReference type="Google" id="ProtNLM"/>
    </source>
</evidence>
<gene>
    <name evidence="1" type="ORF">S01H4_02358</name>
</gene>
<dbReference type="EMBL" id="BART01000506">
    <property type="protein sequence ID" value="GAG73080.1"/>
    <property type="molecule type" value="Genomic_DNA"/>
</dbReference>